<evidence type="ECO:0000256" key="2">
    <source>
        <dbReference type="SAM" id="MobiDB-lite"/>
    </source>
</evidence>
<evidence type="ECO:0000256" key="1">
    <source>
        <dbReference type="SAM" id="Coils"/>
    </source>
</evidence>
<accession>A0A2U1P652</accession>
<feature type="transmembrane region" description="Helical" evidence="3">
    <location>
        <begin position="341"/>
        <end position="364"/>
    </location>
</feature>
<dbReference type="OrthoDB" id="8048523at2759"/>
<feature type="transmembrane region" description="Helical" evidence="3">
    <location>
        <begin position="165"/>
        <end position="184"/>
    </location>
</feature>
<feature type="compositionally biased region" description="Basic and acidic residues" evidence="2">
    <location>
        <begin position="569"/>
        <end position="584"/>
    </location>
</feature>
<reference evidence="4 5" key="1">
    <citation type="journal article" date="2018" name="Mol. Plant">
        <title>The genome of Artemisia annua provides insight into the evolution of Asteraceae family and artemisinin biosynthesis.</title>
        <authorList>
            <person name="Shen Q."/>
            <person name="Zhang L."/>
            <person name="Liao Z."/>
            <person name="Wang S."/>
            <person name="Yan T."/>
            <person name="Shi P."/>
            <person name="Liu M."/>
            <person name="Fu X."/>
            <person name="Pan Q."/>
            <person name="Wang Y."/>
            <person name="Lv Z."/>
            <person name="Lu X."/>
            <person name="Zhang F."/>
            <person name="Jiang W."/>
            <person name="Ma Y."/>
            <person name="Chen M."/>
            <person name="Hao X."/>
            <person name="Li L."/>
            <person name="Tang Y."/>
            <person name="Lv G."/>
            <person name="Zhou Y."/>
            <person name="Sun X."/>
            <person name="Brodelius P.E."/>
            <person name="Rose J.K.C."/>
            <person name="Tang K."/>
        </authorList>
    </citation>
    <scope>NUCLEOTIDE SEQUENCE [LARGE SCALE GENOMIC DNA]</scope>
    <source>
        <strain evidence="5">cv. Huhao1</strain>
        <tissue evidence="4">Leaf</tissue>
    </source>
</reference>
<comment type="caution">
    <text evidence="4">The sequence shown here is derived from an EMBL/GenBank/DDBJ whole genome shotgun (WGS) entry which is preliminary data.</text>
</comment>
<name>A0A2U1P652_ARTAN</name>
<feature type="compositionally biased region" description="Low complexity" evidence="2">
    <location>
        <begin position="916"/>
        <end position="925"/>
    </location>
</feature>
<keyword evidence="3" id="KW-1133">Transmembrane helix</keyword>
<feature type="region of interest" description="Disordered" evidence="2">
    <location>
        <begin position="1"/>
        <end position="25"/>
    </location>
</feature>
<proteinExistence type="predicted"/>
<feature type="region of interest" description="Disordered" evidence="2">
    <location>
        <begin position="899"/>
        <end position="925"/>
    </location>
</feature>
<feature type="transmembrane region" description="Helical" evidence="3">
    <location>
        <begin position="132"/>
        <end position="153"/>
    </location>
</feature>
<protein>
    <submittedName>
        <fullName evidence="4">Maltose excess protein 1-like protein</fullName>
    </submittedName>
</protein>
<feature type="coiled-coil region" evidence="1">
    <location>
        <begin position="709"/>
        <end position="778"/>
    </location>
</feature>
<evidence type="ECO:0000313" key="5">
    <source>
        <dbReference type="Proteomes" id="UP000245207"/>
    </source>
</evidence>
<gene>
    <name evidence="4" type="ORF">CTI12_AA188190</name>
</gene>
<dbReference type="EMBL" id="PKPP01001616">
    <property type="protein sequence ID" value="PWA81218.1"/>
    <property type="molecule type" value="Genomic_DNA"/>
</dbReference>
<dbReference type="AlphaFoldDB" id="A0A2U1P652"/>
<feature type="transmembrane region" description="Helical" evidence="3">
    <location>
        <begin position="280"/>
        <end position="299"/>
    </location>
</feature>
<feature type="region of interest" description="Disordered" evidence="2">
    <location>
        <begin position="464"/>
        <end position="504"/>
    </location>
</feature>
<dbReference type="STRING" id="35608.A0A2U1P652"/>
<feature type="compositionally biased region" description="Low complexity" evidence="2">
    <location>
        <begin position="1"/>
        <end position="11"/>
    </location>
</feature>
<feature type="transmembrane region" description="Helical" evidence="3">
    <location>
        <begin position="190"/>
        <end position="210"/>
    </location>
</feature>
<evidence type="ECO:0000256" key="3">
    <source>
        <dbReference type="SAM" id="Phobius"/>
    </source>
</evidence>
<dbReference type="InterPro" id="IPR034628">
    <property type="entry name" value="MEX1/MEX1-like"/>
</dbReference>
<dbReference type="PANTHER" id="PTHR34809">
    <property type="entry name" value="MALTOSE EXCESS PROTEIN 1, CHLOROPLASTIC-RELATED"/>
    <property type="match status" value="1"/>
</dbReference>
<dbReference type="Proteomes" id="UP000245207">
    <property type="component" value="Unassembled WGS sequence"/>
</dbReference>
<evidence type="ECO:0000313" key="4">
    <source>
        <dbReference type="EMBL" id="PWA81218.1"/>
    </source>
</evidence>
<feature type="transmembrane region" description="Helical" evidence="3">
    <location>
        <begin position="222"/>
        <end position="240"/>
    </location>
</feature>
<keyword evidence="1" id="KW-0175">Coiled coil</keyword>
<organism evidence="4 5">
    <name type="scientific">Artemisia annua</name>
    <name type="common">Sweet wormwood</name>
    <dbReference type="NCBI Taxonomy" id="35608"/>
    <lineage>
        <taxon>Eukaryota</taxon>
        <taxon>Viridiplantae</taxon>
        <taxon>Streptophyta</taxon>
        <taxon>Embryophyta</taxon>
        <taxon>Tracheophyta</taxon>
        <taxon>Spermatophyta</taxon>
        <taxon>Magnoliopsida</taxon>
        <taxon>eudicotyledons</taxon>
        <taxon>Gunneridae</taxon>
        <taxon>Pentapetalae</taxon>
        <taxon>asterids</taxon>
        <taxon>campanulids</taxon>
        <taxon>Asterales</taxon>
        <taxon>Asteraceae</taxon>
        <taxon>Asteroideae</taxon>
        <taxon>Anthemideae</taxon>
        <taxon>Artemisiinae</taxon>
        <taxon>Artemisia</taxon>
    </lineage>
</organism>
<keyword evidence="3" id="KW-0812">Transmembrane</keyword>
<dbReference type="GO" id="GO:0009941">
    <property type="term" value="C:chloroplast envelope"/>
    <property type="evidence" value="ECO:0007669"/>
    <property type="project" value="TreeGrafter"/>
</dbReference>
<feature type="transmembrane region" description="Helical" evidence="3">
    <location>
        <begin position="311"/>
        <end position="329"/>
    </location>
</feature>
<feature type="region of interest" description="Disordered" evidence="2">
    <location>
        <begin position="532"/>
        <end position="589"/>
    </location>
</feature>
<dbReference type="GO" id="GO:0005363">
    <property type="term" value="F:maltose transmembrane transporter activity"/>
    <property type="evidence" value="ECO:0007669"/>
    <property type="project" value="TreeGrafter"/>
</dbReference>
<feature type="transmembrane region" description="Helical" evidence="3">
    <location>
        <begin position="246"/>
        <end position="268"/>
    </location>
</feature>
<keyword evidence="5" id="KW-1185">Reference proteome</keyword>
<keyword evidence="3" id="KW-0472">Membrane</keyword>
<dbReference type="PANTHER" id="PTHR34809:SF1">
    <property type="entry name" value="MALTOSE EXCESS PROTEIN 1, CHLOROPLASTIC-RELATED"/>
    <property type="match status" value="1"/>
</dbReference>
<sequence length="925" mass="102990">MTVAPVAVHGGAPPPLHNPSTKHNPLHHFSPISIPLLKNRSTRFHKLCVKVKPTHLSLPKRRRVGLVSSLDSDIPNPLDPHDNGHNEISKKSIEQWDSLTAKFAGAANLPFLLLQLPQIVLNARNLMAGNNAALFAVPWLGMFTGLLGNLSLLSYFAKKGETEAMVVQTLGVISTYAVITQLAMAGSMPVPQFTATSVVVACGLLINFLNFFKLLNQSIWNFWEDFITIAGLSALPQVMWSTFVPYVPNSILPGIISFVIAVVSVVMARIGKLPEKGTKFVRSLSGWTATLLFMWMPVAQMWTNFLNPDNIRGLSAISMLLAMTGNGLLIPRALFVKDLMWFTGSCWASFFYGWGNLICMYLCASISKEFFLAATVGLFLWTGYALWSDSKAYGHGSPLTSLKATKLTSKPIVLRKPPSSLLWLTGLSPVFKNPGHEVIIKDAEGRVLNMSEYLELPELEGSVVSKGSPLPEGHQRPPDRTTNPLSPDKSIPQKSHLQKVVKKADKDVLEAREEKERKRRKNLVAEEKIVSSEDKTIDANPLNQADPKNEENIEAGGEGNAAGGEDLEERTAENADGHSPRQEDLQEGGVRRLPSVELHTEQSDGYFVPSWTLKDDVRMNSFWACREMLNHLATPAEQEALSELKNHQLLRQAYVNIGSGVALHAELLKRFSQLNKDYRELQETHAGCSSLTEMLQTAEEERNAQVGKFDGLMKEFRELEDELAAAATRSEGMNEQLEEMEKEKNEWMSRCNSKDQRIKELEEQLKGKSTEADRLSQENKQRVTELASSEMIRHNTVKELLPAAFRRLLTSAEYKRSLGQVYSLTYSGGFIDGVKVGREEDDVQKILANYKKLNLDASSLWKPEYNKLFVAEYPYVKKLADSYRLPLGDLMNLMPDQPAAKVVQPAEQPPVPPKETPTTVPKADI</sequence>